<keyword evidence="3 6" id="KW-0732">Signal</keyword>
<comment type="subcellular location">
    <subcellularLocation>
        <location evidence="1">Secreted</location>
    </subcellularLocation>
</comment>
<dbReference type="GeneID" id="110089063"/>
<dbReference type="Pfam" id="PF00087">
    <property type="entry name" value="Toxin_TOLIP"/>
    <property type="match status" value="1"/>
</dbReference>
<evidence type="ECO:0000256" key="6">
    <source>
        <dbReference type="SAM" id="SignalP"/>
    </source>
</evidence>
<keyword evidence="5" id="KW-1133">Transmembrane helix</keyword>
<reference evidence="9" key="1">
    <citation type="submission" date="2025-08" db="UniProtKB">
        <authorList>
            <consortium name="RefSeq"/>
        </authorList>
    </citation>
    <scope>IDENTIFICATION</scope>
</reference>
<keyword evidence="5" id="KW-0812">Transmembrane</keyword>
<dbReference type="InterPro" id="IPR051110">
    <property type="entry name" value="Ly-6/neurotoxin-like_GPI-ap"/>
</dbReference>
<dbReference type="SUPFAM" id="SSF57302">
    <property type="entry name" value="Snake toxin-like"/>
    <property type="match status" value="1"/>
</dbReference>
<dbReference type="PANTHER" id="PTHR16983">
    <property type="entry name" value="UPAR/LY6 DOMAIN-CONTAINING PROTEIN"/>
    <property type="match status" value="1"/>
</dbReference>
<keyword evidence="2" id="KW-0964">Secreted</keyword>
<dbReference type="InterPro" id="IPR045860">
    <property type="entry name" value="Snake_toxin-like_sf"/>
</dbReference>
<dbReference type="Proteomes" id="UP001652642">
    <property type="component" value="Chromosome 4"/>
</dbReference>
<keyword evidence="5" id="KW-0472">Membrane</keyword>
<keyword evidence="8" id="KW-1185">Reference proteome</keyword>
<dbReference type="PANTHER" id="PTHR16983:SF1">
    <property type="entry name" value="PROSTATE STEM CELL ANTIGEN"/>
    <property type="match status" value="1"/>
</dbReference>
<protein>
    <submittedName>
        <fullName evidence="9">Prostate stem cell antigen</fullName>
    </submittedName>
</protein>
<feature type="signal peptide" evidence="6">
    <location>
        <begin position="1"/>
        <end position="20"/>
    </location>
</feature>
<dbReference type="InParanoid" id="A0A6J0V5J9"/>
<evidence type="ECO:0000256" key="1">
    <source>
        <dbReference type="ARBA" id="ARBA00004613"/>
    </source>
</evidence>
<dbReference type="RefSeq" id="XP_020667498.2">
    <property type="nucleotide sequence ID" value="XM_020811839.2"/>
</dbReference>
<gene>
    <name evidence="9" type="primary">PSCA</name>
</gene>
<evidence type="ECO:0000256" key="3">
    <source>
        <dbReference type="ARBA" id="ARBA00022729"/>
    </source>
</evidence>
<feature type="transmembrane region" description="Helical" evidence="5">
    <location>
        <begin position="104"/>
        <end position="121"/>
    </location>
</feature>
<dbReference type="GO" id="GO:0005576">
    <property type="term" value="C:extracellular region"/>
    <property type="evidence" value="ECO:0007669"/>
    <property type="project" value="UniProtKB-SubCell"/>
</dbReference>
<evidence type="ECO:0000256" key="2">
    <source>
        <dbReference type="ARBA" id="ARBA00022525"/>
    </source>
</evidence>
<name>A0A6J0V5J9_9SAUR</name>
<dbReference type="OrthoDB" id="5945173at2759"/>
<evidence type="ECO:0000256" key="4">
    <source>
        <dbReference type="ARBA" id="ARBA00023157"/>
    </source>
</evidence>
<dbReference type="Gene3D" id="2.10.60.10">
    <property type="entry name" value="CD59"/>
    <property type="match status" value="1"/>
</dbReference>
<feature type="chain" id="PRO_5045706319" evidence="6">
    <location>
        <begin position="21"/>
        <end position="124"/>
    </location>
</feature>
<evidence type="ECO:0000313" key="9">
    <source>
        <dbReference type="RefSeq" id="XP_020667498.2"/>
    </source>
</evidence>
<dbReference type="GO" id="GO:0005886">
    <property type="term" value="C:plasma membrane"/>
    <property type="evidence" value="ECO:0007669"/>
    <property type="project" value="TreeGrafter"/>
</dbReference>
<dbReference type="KEGG" id="pvt:110089063"/>
<accession>A0A6J0V5J9</accession>
<dbReference type="CTD" id="8000"/>
<proteinExistence type="predicted"/>
<dbReference type="InterPro" id="IPR035076">
    <property type="entry name" value="Toxin/TOLIP"/>
</dbReference>
<dbReference type="CDD" id="cd23573">
    <property type="entry name" value="TFP_LU_ECD_PSCA"/>
    <property type="match status" value="1"/>
</dbReference>
<evidence type="ECO:0000313" key="8">
    <source>
        <dbReference type="Proteomes" id="UP001652642"/>
    </source>
</evidence>
<feature type="domain" description="Snake toxin/toxin-like" evidence="7">
    <location>
        <begin position="22"/>
        <end position="93"/>
    </location>
</feature>
<evidence type="ECO:0000256" key="5">
    <source>
        <dbReference type="SAM" id="Phobius"/>
    </source>
</evidence>
<sequence length="124" mass="13473">MMPLLIFVLAGNVFIQSTGSIKCYTCNTQLDNGNCNKQVDCNQGAKACKTDVVGVVGLFNVITKECASECNPYFKDFTVGKRNISCCYTDLCNVNGTHAFRMNSVYVALAVLASFACVFLGNRL</sequence>
<keyword evidence="4" id="KW-1015">Disulfide bond</keyword>
<evidence type="ECO:0000259" key="7">
    <source>
        <dbReference type="Pfam" id="PF00087"/>
    </source>
</evidence>
<organism evidence="8 9">
    <name type="scientific">Pogona vitticeps</name>
    <name type="common">central bearded dragon</name>
    <dbReference type="NCBI Taxonomy" id="103695"/>
    <lineage>
        <taxon>Eukaryota</taxon>
        <taxon>Metazoa</taxon>
        <taxon>Chordata</taxon>
        <taxon>Craniata</taxon>
        <taxon>Vertebrata</taxon>
        <taxon>Euteleostomi</taxon>
        <taxon>Lepidosauria</taxon>
        <taxon>Squamata</taxon>
        <taxon>Bifurcata</taxon>
        <taxon>Unidentata</taxon>
        <taxon>Episquamata</taxon>
        <taxon>Toxicofera</taxon>
        <taxon>Iguania</taxon>
        <taxon>Acrodonta</taxon>
        <taxon>Agamidae</taxon>
        <taxon>Amphibolurinae</taxon>
        <taxon>Pogona</taxon>
    </lineage>
</organism>
<dbReference type="AlphaFoldDB" id="A0A6J0V5J9"/>